<evidence type="ECO:0000313" key="3">
    <source>
        <dbReference type="Proteomes" id="UP000290408"/>
    </source>
</evidence>
<dbReference type="InterPro" id="IPR012312">
    <property type="entry name" value="Hemerythrin-like"/>
</dbReference>
<dbReference type="PANTHER" id="PTHR35585">
    <property type="entry name" value="HHE DOMAIN PROTEIN (AFU_ORTHOLOGUE AFUA_4G00730)"/>
    <property type="match status" value="1"/>
</dbReference>
<reference evidence="2 3" key="1">
    <citation type="submission" date="2019-02" db="EMBL/GenBank/DDBJ databases">
        <title>Genomic data mining of an Antarctic deep-sea actinobacterium, Janibacterlimosus P3-3-X1.</title>
        <authorList>
            <person name="Liao L."/>
            <person name="Chen B."/>
        </authorList>
    </citation>
    <scope>NUCLEOTIDE SEQUENCE [LARGE SCALE GENOMIC DNA]</scope>
    <source>
        <strain evidence="2 3">P3-3-X1</strain>
    </source>
</reference>
<dbReference type="EMBL" id="CP036164">
    <property type="protein sequence ID" value="QBF46548.1"/>
    <property type="molecule type" value="Genomic_DNA"/>
</dbReference>
<dbReference type="RefSeq" id="WP_130629767.1">
    <property type="nucleotide sequence ID" value="NZ_CP036164.1"/>
</dbReference>
<protein>
    <submittedName>
        <fullName evidence="2">Cation-binding protein</fullName>
    </submittedName>
</protein>
<keyword evidence="3" id="KW-1185">Reference proteome</keyword>
<evidence type="ECO:0000259" key="1">
    <source>
        <dbReference type="Pfam" id="PF01814"/>
    </source>
</evidence>
<organism evidence="2 3">
    <name type="scientific">Janibacter limosus</name>
    <dbReference type="NCBI Taxonomy" id="53458"/>
    <lineage>
        <taxon>Bacteria</taxon>
        <taxon>Bacillati</taxon>
        <taxon>Actinomycetota</taxon>
        <taxon>Actinomycetes</taxon>
        <taxon>Micrococcales</taxon>
        <taxon>Intrasporangiaceae</taxon>
        <taxon>Janibacter</taxon>
    </lineage>
</organism>
<feature type="domain" description="Hemerythrin-like" evidence="1">
    <location>
        <begin position="14"/>
        <end position="125"/>
    </location>
</feature>
<dbReference type="OrthoDB" id="5183396at2"/>
<dbReference type="Pfam" id="PF01814">
    <property type="entry name" value="Hemerythrin"/>
    <property type="match status" value="1"/>
</dbReference>
<sequence>MTDYSIPQPTSGDVVDLITADHRLLEDLMRAMRDESADRDAARVAFADLLVAHSEAEEDNVYPKLKSKKVIDGEEEEHGEKEHAATNEALLKLLQAKGTDTQKFEDALEAVAEVLNHHIGEEELSILNPAREDAPETTRQELGEKWLAKRNQLLESGAGSIDNVEAIVKKAYDDGLLPNDDQPDE</sequence>
<dbReference type="STRING" id="1216970.GCA_001570985_02805"/>
<dbReference type="KEGG" id="jli:EXU32_09955"/>
<accession>A0A4V0ZB28</accession>
<gene>
    <name evidence="2" type="ORF">EXU32_09955</name>
</gene>
<dbReference type="Gene3D" id="1.20.120.520">
    <property type="entry name" value="nmb1532 protein domain like"/>
    <property type="match status" value="1"/>
</dbReference>
<dbReference type="PANTHER" id="PTHR35585:SF1">
    <property type="entry name" value="HHE DOMAIN PROTEIN (AFU_ORTHOLOGUE AFUA_4G00730)"/>
    <property type="match status" value="1"/>
</dbReference>
<name>A0A4V0ZB28_9MICO</name>
<proteinExistence type="predicted"/>
<dbReference type="AlphaFoldDB" id="A0A4V0ZB28"/>
<evidence type="ECO:0000313" key="2">
    <source>
        <dbReference type="EMBL" id="QBF46548.1"/>
    </source>
</evidence>
<dbReference type="Proteomes" id="UP000290408">
    <property type="component" value="Chromosome"/>
</dbReference>